<accession>A0A094IJ51</accession>
<evidence type="ECO:0000313" key="1">
    <source>
        <dbReference type="EMBL" id="KFZ27745.1"/>
    </source>
</evidence>
<comment type="caution">
    <text evidence="1">The sequence shown here is derived from an EMBL/GenBank/DDBJ whole genome shotgun (WGS) entry which is preliminary data.</text>
</comment>
<reference evidence="1 2" key="1">
    <citation type="submission" date="2014-06" db="EMBL/GenBank/DDBJ databases">
        <title>Draft genome sequence of Idiomarina sp. MCCC 1A10513.</title>
        <authorList>
            <person name="Du J."/>
            <person name="Lai Q."/>
            <person name="Shao Z."/>
        </authorList>
    </citation>
    <scope>NUCLEOTIDE SEQUENCE [LARGE SCALE GENOMIC DNA]</scope>
    <source>
        <strain evidence="1 2">MCCC 1A10513</strain>
    </source>
</reference>
<sequence length="108" mass="11330">MVEQQRNLASEILGRHGEMFAAVEAATRSKQEIGHVTRAAAIASMKTPGIGVAAQAMRVISPLMNLNQLTPPAYTAYASMLESNVTARAGAASALASIHNLSQVLPTE</sequence>
<name>A0A094IJ51_9GAMM</name>
<dbReference type="OrthoDB" id="9879996at2"/>
<dbReference type="EMBL" id="JPIN01000047">
    <property type="protein sequence ID" value="KFZ27745.1"/>
    <property type="molecule type" value="Genomic_DNA"/>
</dbReference>
<organism evidence="1 2">
    <name type="scientific">Pseudidiomarina atlantica</name>
    <dbReference type="NCBI Taxonomy" id="1517416"/>
    <lineage>
        <taxon>Bacteria</taxon>
        <taxon>Pseudomonadati</taxon>
        <taxon>Pseudomonadota</taxon>
        <taxon>Gammaproteobacteria</taxon>
        <taxon>Alteromonadales</taxon>
        <taxon>Idiomarinaceae</taxon>
        <taxon>Pseudidiomarina</taxon>
    </lineage>
</organism>
<dbReference type="Proteomes" id="UP000053718">
    <property type="component" value="Unassembled WGS sequence"/>
</dbReference>
<keyword evidence="2" id="KW-1185">Reference proteome</keyword>
<gene>
    <name evidence="1" type="ORF">IDAT_13045</name>
</gene>
<proteinExistence type="predicted"/>
<dbReference type="AlphaFoldDB" id="A0A094IJ51"/>
<evidence type="ECO:0000313" key="2">
    <source>
        <dbReference type="Proteomes" id="UP000053718"/>
    </source>
</evidence>
<protein>
    <submittedName>
        <fullName evidence="1">Uncharacterized protein</fullName>
    </submittedName>
</protein>
<dbReference type="RefSeq" id="WP_034734500.1">
    <property type="nucleotide sequence ID" value="NZ_JPIN01000047.1"/>
</dbReference>